<feature type="domain" description="FAD/NAD(P)-binding" evidence="6">
    <location>
        <begin position="4"/>
        <end position="291"/>
    </location>
</feature>
<comment type="caution">
    <text evidence="7">The sequence shown here is derived from an EMBL/GenBank/DDBJ whole genome shotgun (WGS) entry which is preliminary data.</text>
</comment>
<evidence type="ECO:0000256" key="4">
    <source>
        <dbReference type="ARBA" id="ARBA00023002"/>
    </source>
</evidence>
<keyword evidence="8" id="KW-1185">Reference proteome</keyword>
<reference evidence="7" key="1">
    <citation type="submission" date="2020-08" db="EMBL/GenBank/DDBJ databases">
        <title>Taxonomic study for Lactobacillus species isolated from hardwood bark.</title>
        <authorList>
            <person name="Tohno M."/>
            <person name="Tanizawa Y."/>
        </authorList>
    </citation>
    <scope>NUCLEOTIDE SEQUENCE</scope>
    <source>
        <strain evidence="7">B40</strain>
    </source>
</reference>
<dbReference type="GO" id="GO:0016491">
    <property type="term" value="F:oxidoreductase activity"/>
    <property type="evidence" value="ECO:0007669"/>
    <property type="project" value="UniProtKB-KW"/>
</dbReference>
<keyword evidence="5" id="KW-0676">Redox-active center</keyword>
<dbReference type="InterPro" id="IPR036188">
    <property type="entry name" value="FAD/NAD-bd_sf"/>
</dbReference>
<dbReference type="SUPFAM" id="SSF51905">
    <property type="entry name" value="FAD/NAD(P)-binding domain"/>
    <property type="match status" value="1"/>
</dbReference>
<dbReference type="InterPro" id="IPR050260">
    <property type="entry name" value="FAD-bd_OxRdtase"/>
</dbReference>
<evidence type="ECO:0000256" key="2">
    <source>
        <dbReference type="ARBA" id="ARBA00022630"/>
    </source>
</evidence>
<dbReference type="RefSeq" id="WP_212780478.1">
    <property type="nucleotide sequence ID" value="NZ_BMAY01000004.1"/>
</dbReference>
<dbReference type="SUPFAM" id="SSF55424">
    <property type="entry name" value="FAD/NAD-linked reductases, dimerisation (C-terminal) domain"/>
    <property type="match status" value="1"/>
</dbReference>
<dbReference type="PANTHER" id="PTHR43429">
    <property type="entry name" value="PYRIDINE NUCLEOTIDE-DISULFIDE OXIDOREDUCTASE DOMAIN-CONTAINING"/>
    <property type="match status" value="1"/>
</dbReference>
<dbReference type="Pfam" id="PF07992">
    <property type="entry name" value="Pyr_redox_2"/>
    <property type="match status" value="1"/>
</dbReference>
<evidence type="ECO:0000313" key="8">
    <source>
        <dbReference type="Proteomes" id="UP000677218"/>
    </source>
</evidence>
<dbReference type="PRINTS" id="PR00411">
    <property type="entry name" value="PNDRDTASEI"/>
</dbReference>
<dbReference type="Gene3D" id="3.50.50.60">
    <property type="entry name" value="FAD/NAD(P)-binding domain"/>
    <property type="match status" value="2"/>
</dbReference>
<protein>
    <submittedName>
        <fullName evidence="7">NAD(FAD)-dependent dehydrogenase</fullName>
    </submittedName>
</protein>
<evidence type="ECO:0000313" key="7">
    <source>
        <dbReference type="EMBL" id="GFZ26779.1"/>
    </source>
</evidence>
<keyword evidence="2" id="KW-0285">Flavoprotein</keyword>
<name>A0A916QGC1_9LACO</name>
<evidence type="ECO:0000256" key="3">
    <source>
        <dbReference type="ARBA" id="ARBA00022827"/>
    </source>
</evidence>
<evidence type="ECO:0000256" key="5">
    <source>
        <dbReference type="ARBA" id="ARBA00023284"/>
    </source>
</evidence>
<dbReference type="Proteomes" id="UP000677218">
    <property type="component" value="Unassembled WGS sequence"/>
</dbReference>
<evidence type="ECO:0000259" key="6">
    <source>
        <dbReference type="Pfam" id="PF07992"/>
    </source>
</evidence>
<sequence length="454" mass="49123">MAKKKVVIVGASHGGHEAALELLDRYEDVDVTVYEAGDFVSFMSCGMKLFLEGKTTGRDNVRNFAPADLEKVGGKVINNTAAVRLNPAAKTLEVENAGKRETVSYDKLILSVGVNAVSLDVPGKELDNLLLMRGYDWAGKIDQAAKNPAIKKVVVIGAGNGVAAVEALTLAGKDVTLIDTTKVPMQNFFNPEIIPTFEDEMKKHGVHVMMDTLVQGFEGQDGKVTTVKTSNGDVAADLVIETVGIVPNTDWLKGTLDLDKKGHIVIDNNFRTSAKDVYAIGDATLPFSIPANTRMPIPSAAAVRHEAKSVVDHLFEDKPSAPFKGLVGGQVLELFDQHAVSTGLTVRGAGFAGIKATSSYYEDHLRPKFIPEADNPIVKVSLTYNEFSHQLLGANIVSSHDVTGIANVFSLAIGQKLTLEDLVDQDFFFSPSYDKQWNLVNLSARHALGWRDFE</sequence>
<organism evidence="7 8">
    <name type="scientific">Lactobacillus corticis</name>
    <dbReference type="NCBI Taxonomy" id="2201249"/>
    <lineage>
        <taxon>Bacteria</taxon>
        <taxon>Bacillati</taxon>
        <taxon>Bacillota</taxon>
        <taxon>Bacilli</taxon>
        <taxon>Lactobacillales</taxon>
        <taxon>Lactobacillaceae</taxon>
        <taxon>Lactobacillus</taxon>
    </lineage>
</organism>
<dbReference type="PANTHER" id="PTHR43429:SF1">
    <property type="entry name" value="NAD(P)H SULFUR OXIDOREDUCTASE (COA-DEPENDENT)"/>
    <property type="match status" value="1"/>
</dbReference>
<accession>A0A916QGC1</accession>
<dbReference type="InterPro" id="IPR016156">
    <property type="entry name" value="FAD/NAD-linked_Rdtase_dimer_sf"/>
</dbReference>
<keyword evidence="4" id="KW-0560">Oxidoreductase</keyword>
<dbReference type="InterPro" id="IPR023753">
    <property type="entry name" value="FAD/NAD-binding_dom"/>
</dbReference>
<dbReference type="PRINTS" id="PR00368">
    <property type="entry name" value="FADPNR"/>
</dbReference>
<proteinExistence type="predicted"/>
<gene>
    <name evidence="7" type="ORF">LCB40_06590</name>
</gene>
<comment type="cofactor">
    <cofactor evidence="1">
        <name>FAD</name>
        <dbReference type="ChEBI" id="CHEBI:57692"/>
    </cofactor>
</comment>
<dbReference type="Gene3D" id="3.30.390.30">
    <property type="match status" value="1"/>
</dbReference>
<dbReference type="EMBL" id="BMAY01000004">
    <property type="protein sequence ID" value="GFZ26779.1"/>
    <property type="molecule type" value="Genomic_DNA"/>
</dbReference>
<keyword evidence="3" id="KW-0274">FAD</keyword>
<dbReference type="AlphaFoldDB" id="A0A916QGC1"/>
<evidence type="ECO:0000256" key="1">
    <source>
        <dbReference type="ARBA" id="ARBA00001974"/>
    </source>
</evidence>